<keyword evidence="2" id="KW-1185">Reference proteome</keyword>
<proteinExistence type="predicted"/>
<dbReference type="CDD" id="cd02440">
    <property type="entry name" value="AdoMet_MTases"/>
    <property type="match status" value="1"/>
</dbReference>
<protein>
    <submittedName>
        <fullName evidence="1">DUF938 domain-containing protein</fullName>
    </submittedName>
</protein>
<dbReference type="OrthoDB" id="5563826at2"/>
<dbReference type="Proteomes" id="UP000305674">
    <property type="component" value="Unassembled WGS sequence"/>
</dbReference>
<comment type="caution">
    <text evidence="1">The sequence shown here is derived from an EMBL/GenBank/DDBJ whole genome shotgun (WGS) entry which is preliminary data.</text>
</comment>
<sequence>MNLPFSQSCENNKAPILAVLKRALAPATRVLEIGSGTGQHAVYFSRQLPHLHWQPSDQGEYLAGLRARLARYPAANLGAPLELDVAGDWPDRCYDGVFTANTCHIMAWEQVVQMWQGVGRVLEPGGRFCVYGPFNRQGRYTSDSNAAFDRWLIQRDPLSGIRDLEAMEAQAQRQQMTLATLHTMPANNLLLEFHRAL</sequence>
<dbReference type="InterPro" id="IPR029063">
    <property type="entry name" value="SAM-dependent_MTases_sf"/>
</dbReference>
<dbReference type="AlphaFoldDB" id="A0A4U1BBJ8"/>
<dbReference type="SUPFAM" id="SSF53335">
    <property type="entry name" value="S-adenosyl-L-methionine-dependent methyltransferases"/>
    <property type="match status" value="1"/>
</dbReference>
<reference evidence="1 2" key="1">
    <citation type="submission" date="2019-04" db="EMBL/GenBank/DDBJ databases">
        <authorList>
            <person name="Hwang J.C."/>
        </authorList>
    </citation>
    <scope>NUCLEOTIDE SEQUENCE [LARGE SCALE GENOMIC DNA]</scope>
    <source>
        <strain evidence="1 2">IMCC35001</strain>
    </source>
</reference>
<dbReference type="InterPro" id="IPR010342">
    <property type="entry name" value="DUF938"/>
</dbReference>
<dbReference type="PANTHER" id="PTHR20974">
    <property type="entry name" value="UPF0585 PROTEIN CG18661"/>
    <property type="match status" value="1"/>
</dbReference>
<accession>A0A4U1BBJ8</accession>
<dbReference type="EMBL" id="SWCI01000008">
    <property type="protein sequence ID" value="TKB48327.1"/>
    <property type="molecule type" value="Genomic_DNA"/>
</dbReference>
<dbReference type="RefSeq" id="WP_136853798.1">
    <property type="nucleotide sequence ID" value="NZ_SWCI01000008.1"/>
</dbReference>
<organism evidence="1 2">
    <name type="scientific">Ferrimonas sediminicola</name>
    <dbReference type="NCBI Taxonomy" id="2569538"/>
    <lineage>
        <taxon>Bacteria</taxon>
        <taxon>Pseudomonadati</taxon>
        <taxon>Pseudomonadota</taxon>
        <taxon>Gammaproteobacteria</taxon>
        <taxon>Alteromonadales</taxon>
        <taxon>Ferrimonadaceae</taxon>
        <taxon>Ferrimonas</taxon>
    </lineage>
</organism>
<evidence type="ECO:0000313" key="2">
    <source>
        <dbReference type="Proteomes" id="UP000305674"/>
    </source>
</evidence>
<dbReference type="Pfam" id="PF06080">
    <property type="entry name" value="DUF938"/>
    <property type="match status" value="1"/>
</dbReference>
<dbReference type="PANTHER" id="PTHR20974:SF0">
    <property type="entry name" value="UPF0585 PROTEIN CG18661"/>
    <property type="match status" value="1"/>
</dbReference>
<dbReference type="Gene3D" id="3.40.50.150">
    <property type="entry name" value="Vaccinia Virus protein VP39"/>
    <property type="match status" value="1"/>
</dbReference>
<name>A0A4U1BBJ8_9GAMM</name>
<gene>
    <name evidence="1" type="ORF">FCL40_13330</name>
</gene>
<evidence type="ECO:0000313" key="1">
    <source>
        <dbReference type="EMBL" id="TKB48327.1"/>
    </source>
</evidence>